<keyword evidence="1" id="KW-1185">Reference proteome</keyword>
<protein>
    <submittedName>
        <fullName evidence="2">Transcriptional regulator</fullName>
    </submittedName>
</protein>
<dbReference type="AlphaFoldDB" id="A0A1I7WLS4"/>
<organism evidence="1 2">
    <name type="scientific">Heterorhabditis bacteriophora</name>
    <name type="common">Entomopathogenic nematode worm</name>
    <dbReference type="NCBI Taxonomy" id="37862"/>
    <lineage>
        <taxon>Eukaryota</taxon>
        <taxon>Metazoa</taxon>
        <taxon>Ecdysozoa</taxon>
        <taxon>Nematoda</taxon>
        <taxon>Chromadorea</taxon>
        <taxon>Rhabditida</taxon>
        <taxon>Rhabditina</taxon>
        <taxon>Rhabditomorpha</taxon>
        <taxon>Strongyloidea</taxon>
        <taxon>Heterorhabditidae</taxon>
        <taxon>Heterorhabditis</taxon>
    </lineage>
</organism>
<evidence type="ECO:0000313" key="1">
    <source>
        <dbReference type="Proteomes" id="UP000095283"/>
    </source>
</evidence>
<dbReference type="Proteomes" id="UP000095283">
    <property type="component" value="Unplaced"/>
</dbReference>
<evidence type="ECO:0000313" key="2">
    <source>
        <dbReference type="WBParaSite" id="Hba_06095"/>
    </source>
</evidence>
<accession>A0A1I7WLS4</accession>
<reference evidence="2" key="1">
    <citation type="submission" date="2016-11" db="UniProtKB">
        <authorList>
            <consortium name="WormBaseParasite"/>
        </authorList>
    </citation>
    <scope>IDENTIFICATION</scope>
</reference>
<dbReference type="WBParaSite" id="Hba_06095">
    <property type="protein sequence ID" value="Hba_06095"/>
    <property type="gene ID" value="Hba_06095"/>
</dbReference>
<proteinExistence type="predicted"/>
<name>A0A1I7WLS4_HETBA</name>
<sequence>MIAGDPSRVYTLSDISKFEEELSRISKNCLRLQSLL</sequence>